<evidence type="ECO:0000256" key="1">
    <source>
        <dbReference type="SAM" id="MobiDB-lite"/>
    </source>
</evidence>
<dbReference type="InterPro" id="IPR019384">
    <property type="entry name" value="FHIP"/>
</dbReference>
<sequence>MFLCRKFNEIDRMLGRLSEVLQTAADVLAPPPTALQDFDYHYKLVKNFYVADKTLPKIHINDTNIPVHLEQMLQILIREEQQQQEQAKSATSDDVLDGTPSEPRELSPKTECMDFVLNNRPLDVLVELAANDAPPGARLVILNWIRRLLSCMKSPPLGHASLFQPVQKLVELCNGTLASPYEKEEILFLETVAGLVRKDSILVNLFLKSHHHSAQMLASWKGVAVTKPPVNNPLFQSTKIEYDSRRVSLIKEEPSCEGGSSVAVPDLNEGPAELKCDCDDEEHFILFDAIVSYLDSAVSSG</sequence>
<proteinExistence type="predicted"/>
<organism evidence="2">
    <name type="scientific">Culex pipiens</name>
    <name type="common">House mosquito</name>
    <dbReference type="NCBI Taxonomy" id="7175"/>
    <lineage>
        <taxon>Eukaryota</taxon>
        <taxon>Metazoa</taxon>
        <taxon>Ecdysozoa</taxon>
        <taxon>Arthropoda</taxon>
        <taxon>Hexapoda</taxon>
        <taxon>Insecta</taxon>
        <taxon>Pterygota</taxon>
        <taxon>Neoptera</taxon>
        <taxon>Endopterygota</taxon>
        <taxon>Diptera</taxon>
        <taxon>Nematocera</taxon>
        <taxon>Culicoidea</taxon>
        <taxon>Culicidae</taxon>
        <taxon>Culicinae</taxon>
        <taxon>Culicini</taxon>
        <taxon>Culex</taxon>
        <taxon>Culex</taxon>
    </lineage>
</organism>
<accession>A0A8D8FGG6</accession>
<dbReference type="AlphaFoldDB" id="A0A8D8FGG6"/>
<reference evidence="2" key="1">
    <citation type="submission" date="2021-05" db="EMBL/GenBank/DDBJ databases">
        <authorList>
            <person name="Alioto T."/>
            <person name="Alioto T."/>
            <person name="Gomez Garrido J."/>
        </authorList>
    </citation>
    <scope>NUCLEOTIDE SEQUENCE</scope>
</reference>
<name>A0A8D8FGG6_CULPI</name>
<dbReference type="EMBL" id="HBUE01068731">
    <property type="protein sequence ID" value="CAG6471777.1"/>
    <property type="molecule type" value="Transcribed_RNA"/>
</dbReference>
<feature type="region of interest" description="Disordered" evidence="1">
    <location>
        <begin position="83"/>
        <end position="109"/>
    </location>
</feature>
<protein>
    <submittedName>
        <fullName evidence="2">Protein FAM160B1</fullName>
    </submittedName>
</protein>
<evidence type="ECO:0000313" key="2">
    <source>
        <dbReference type="EMBL" id="CAG6471777.1"/>
    </source>
</evidence>
<dbReference type="PANTHER" id="PTHR21705:SF12">
    <property type="entry name" value="FHF COMPLEX SUBUNIT HOOK-INTERACTING PROTEIN C-TERMINAL DOMAIN-CONTAINING PROTEIN"/>
    <property type="match status" value="1"/>
</dbReference>
<dbReference type="PANTHER" id="PTHR21705">
    <property type="entry name" value="RAI16 PROTEIN-RELATED"/>
    <property type="match status" value="1"/>
</dbReference>
<dbReference type="Pfam" id="PF10257">
    <property type="entry name" value="RAI16-like"/>
    <property type="match status" value="1"/>
</dbReference>